<evidence type="ECO:0000313" key="2">
    <source>
        <dbReference type="Proteomes" id="UP001302719"/>
    </source>
</evidence>
<sequence length="47" mass="5517">MLDGLANEHAVKWVFMTSRKFWQVSGCGFFQREWADAMPLPIFLKLI</sequence>
<protein>
    <submittedName>
        <fullName evidence="1">Uncharacterized protein</fullName>
    </submittedName>
</protein>
<evidence type="ECO:0000313" key="1">
    <source>
        <dbReference type="EMBL" id="WNM58285.1"/>
    </source>
</evidence>
<name>A0AA96GDP1_9BACT</name>
<keyword evidence="2" id="KW-1185">Reference proteome</keyword>
<dbReference type="RefSeq" id="WP_312643896.1">
    <property type="nucleotide sequence ID" value="NZ_CP116967.1"/>
</dbReference>
<dbReference type="EMBL" id="CP116967">
    <property type="protein sequence ID" value="WNM58285.1"/>
    <property type="molecule type" value="Genomic_DNA"/>
</dbReference>
<reference evidence="1 2" key="1">
    <citation type="submission" date="2023-01" db="EMBL/GenBank/DDBJ databases">
        <title>Cultivation and genomic characterization of new, ubiquitous marine nitrite-oxidizing bacteria from the Nitrospirales.</title>
        <authorList>
            <person name="Mueller A.J."/>
            <person name="Daebeler A."/>
            <person name="Herbold C.W."/>
            <person name="Kirkegaard R.H."/>
            <person name="Daims H."/>
        </authorList>
    </citation>
    <scope>NUCLEOTIDE SEQUENCE [LARGE SCALE GENOMIC DNA]</scope>
    <source>
        <strain evidence="1 2">VA</strain>
    </source>
</reference>
<accession>A0AA96GDP1</accession>
<dbReference type="Proteomes" id="UP001302719">
    <property type="component" value="Chromosome"/>
</dbReference>
<dbReference type="KEGG" id="nall:PP769_00565"/>
<gene>
    <name evidence="1" type="ORF">PP769_00565</name>
</gene>
<dbReference type="AlphaFoldDB" id="A0AA96GDP1"/>
<organism evidence="1 2">
    <name type="scientific">Candidatus Nitrospira allomarina</name>
    <dbReference type="NCBI Taxonomy" id="3020900"/>
    <lineage>
        <taxon>Bacteria</taxon>
        <taxon>Pseudomonadati</taxon>
        <taxon>Nitrospirota</taxon>
        <taxon>Nitrospiria</taxon>
        <taxon>Nitrospirales</taxon>
        <taxon>Nitrospiraceae</taxon>
        <taxon>Nitrospira</taxon>
    </lineage>
</organism>
<proteinExistence type="predicted"/>